<name>A0A9Q9EMH6_9PEZI</name>
<organism evidence="1 2">
    <name type="scientific">Septoria linicola</name>
    <dbReference type="NCBI Taxonomy" id="215465"/>
    <lineage>
        <taxon>Eukaryota</taxon>
        <taxon>Fungi</taxon>
        <taxon>Dikarya</taxon>
        <taxon>Ascomycota</taxon>
        <taxon>Pezizomycotina</taxon>
        <taxon>Dothideomycetes</taxon>
        <taxon>Dothideomycetidae</taxon>
        <taxon>Mycosphaerellales</taxon>
        <taxon>Mycosphaerellaceae</taxon>
        <taxon>Septoria</taxon>
    </lineage>
</organism>
<proteinExistence type="predicted"/>
<dbReference type="Proteomes" id="UP001056384">
    <property type="component" value="Chromosome 6"/>
</dbReference>
<keyword evidence="2" id="KW-1185">Reference proteome</keyword>
<accession>A0A9Q9EMH6</accession>
<reference evidence="1" key="1">
    <citation type="submission" date="2022-06" db="EMBL/GenBank/DDBJ databases">
        <title>Complete genome sequences of two strains of the flax pathogen Septoria linicola.</title>
        <authorList>
            <person name="Lapalu N."/>
            <person name="Simon A."/>
            <person name="Demenou B."/>
            <person name="Paumier D."/>
            <person name="Guillot M.-P."/>
            <person name="Gout L."/>
            <person name="Valade R."/>
        </authorList>
    </citation>
    <scope>NUCLEOTIDE SEQUENCE</scope>
    <source>
        <strain evidence="1">SE15195</strain>
    </source>
</reference>
<dbReference type="AlphaFoldDB" id="A0A9Q9EMH6"/>
<gene>
    <name evidence="1" type="ORF">Slin15195_G077720</name>
</gene>
<evidence type="ECO:0000313" key="2">
    <source>
        <dbReference type="Proteomes" id="UP001056384"/>
    </source>
</evidence>
<protein>
    <submittedName>
        <fullName evidence="1">Uncharacterized protein</fullName>
    </submittedName>
</protein>
<evidence type="ECO:0000313" key="1">
    <source>
        <dbReference type="EMBL" id="USW54453.1"/>
    </source>
</evidence>
<dbReference type="EMBL" id="CP099423">
    <property type="protein sequence ID" value="USW54453.1"/>
    <property type="molecule type" value="Genomic_DNA"/>
</dbReference>
<sequence length="242" mass="27264">METRQFKFADLPQKLRDKVYEHLGVDHDDFPTIEMDLKGEPREKEEAPGVRLPISNGPDIRLLLVSPSFGAEYATRIATRSSWVFTDTNMPLPSQVSLVAAKSRTQGIRAAHFLLLAGCDSCHEAMDHGSASEQDPDWDDFLCDVERDVNHHADWIKKTFESGFRHLSQLDIQGKELRGIEVVIARRDIGPFDTVHKLADLKDFTSHAQWTRKDGWQPLVHPAQEAKVEIEGGGARAELDTL</sequence>